<sequence>MKKSEDWATKTELFKRLDQLAQDKGFPPEEMKIYSAARALGIEPNGRFYAVAREWAECRVAERDQPEVDVSPEAQTGFRKALETFSDDAMGHFQRALRMAVNDVNGAALLRIAAAERRASKEQAAADEVIASWVETEEELRAVRQKVETLERELAEGKSREERLAGRLEERGAIMQEQVQAAKARTAIAKAPEPSPDIASEQDGRPAQSLAATDAAQTPARAPEVASDRPQAGPAGKPSGSQPPLPDGRKAEATASDDKASAAHNSLRDDRPSASEPDRPEGGQSELPLASSDPARKGEDR</sequence>
<evidence type="ECO:0000313" key="3">
    <source>
        <dbReference type="EMBL" id="RDS77856.1"/>
    </source>
</evidence>
<dbReference type="RefSeq" id="WP_115492083.1">
    <property type="nucleotide sequence ID" value="NZ_JACHWW010000001.1"/>
</dbReference>
<evidence type="ECO:0000313" key="4">
    <source>
        <dbReference type="Proteomes" id="UP000254101"/>
    </source>
</evidence>
<feature type="compositionally biased region" description="Basic and acidic residues" evidence="2">
    <location>
        <begin position="247"/>
        <end position="281"/>
    </location>
</feature>
<protein>
    <submittedName>
        <fullName evidence="3">Uncharacterized protein</fullName>
    </submittedName>
</protein>
<dbReference type="AlphaFoldDB" id="A0A395LLE3"/>
<feature type="coiled-coil region" evidence="1">
    <location>
        <begin position="133"/>
        <end position="167"/>
    </location>
</feature>
<organism evidence="3 4">
    <name type="scientific">Alteriqipengyuania lutimaris</name>
    <dbReference type="NCBI Taxonomy" id="1538146"/>
    <lineage>
        <taxon>Bacteria</taxon>
        <taxon>Pseudomonadati</taxon>
        <taxon>Pseudomonadota</taxon>
        <taxon>Alphaproteobacteria</taxon>
        <taxon>Sphingomonadales</taxon>
        <taxon>Erythrobacteraceae</taxon>
        <taxon>Alteriqipengyuania</taxon>
    </lineage>
</organism>
<proteinExistence type="predicted"/>
<comment type="caution">
    <text evidence="3">The sequence shown here is derived from an EMBL/GenBank/DDBJ whole genome shotgun (WGS) entry which is preliminary data.</text>
</comment>
<accession>A0A395LLE3</accession>
<keyword evidence="4" id="KW-1185">Reference proteome</keyword>
<reference evidence="3 4" key="1">
    <citation type="submission" date="2018-07" db="EMBL/GenBank/DDBJ databases">
        <title>Erythrobacter nanhaiensis sp. nov., a novel member of the genus Erythrobacter isolated from the South China Sea.</title>
        <authorList>
            <person name="Chen X."/>
            <person name="Liu J."/>
        </authorList>
    </citation>
    <scope>NUCLEOTIDE SEQUENCE [LARGE SCALE GENOMIC DNA]</scope>
    <source>
        <strain evidence="3 4">S-5</strain>
    </source>
</reference>
<dbReference type="OrthoDB" id="7597392at2"/>
<feature type="region of interest" description="Disordered" evidence="2">
    <location>
        <begin position="177"/>
        <end position="301"/>
    </location>
</feature>
<name>A0A395LLE3_9SPHN</name>
<evidence type="ECO:0000256" key="1">
    <source>
        <dbReference type="SAM" id="Coils"/>
    </source>
</evidence>
<dbReference type="EMBL" id="QRBB01000001">
    <property type="protein sequence ID" value="RDS77856.1"/>
    <property type="molecule type" value="Genomic_DNA"/>
</dbReference>
<feature type="compositionally biased region" description="Low complexity" evidence="2">
    <location>
        <begin position="181"/>
        <end position="191"/>
    </location>
</feature>
<feature type="compositionally biased region" description="Low complexity" evidence="2">
    <location>
        <begin position="211"/>
        <end position="223"/>
    </location>
</feature>
<evidence type="ECO:0000256" key="2">
    <source>
        <dbReference type="SAM" id="MobiDB-lite"/>
    </source>
</evidence>
<gene>
    <name evidence="3" type="ORF">DL238_09750</name>
</gene>
<dbReference type="Proteomes" id="UP000254101">
    <property type="component" value="Unassembled WGS sequence"/>
</dbReference>
<keyword evidence="1" id="KW-0175">Coiled coil</keyword>